<proteinExistence type="predicted"/>
<feature type="domain" description="CHK kinase-like" evidence="1">
    <location>
        <begin position="140"/>
        <end position="329"/>
    </location>
</feature>
<protein>
    <submittedName>
        <fullName evidence="2">Maker223</fullName>
    </submittedName>
</protein>
<dbReference type="PANTHER" id="PTHR11012:SF12">
    <property type="entry name" value="CHK KINASE-LIKE DOMAIN-CONTAINING PROTEIN-RELATED"/>
    <property type="match status" value="1"/>
</dbReference>
<sequence length="412" mass="48122">MATSEECCNADELEAPAWINTEFFQNVLAQHLNEPDIEVKKLTISPASVKGDHYASVMFRTTLEYTTRLGSFSKSLIIKTLPEQEGHKKELLGDSHIFATEIAMYTKILPMFEQILRQAGDETTLCTSCIYYSLEPRNVMIFEDLVSQGFSVVRGRPANLAELKAALGKLAKWHAVSFKLLKEQPELFDELKYDVSTLPNFMEQEVMTKSLPNFIQMLGEVDGLEQYQKYFEPLRDNLNQRWLNVLREYRESRKPDGYYVLCHGDFHLRNMMFKDLECMLLDFQMSYVSSMANDVIYAIYMLFSFEQRRDNCDELINYYFETLLKTLTKIGYEGHAPCLATFRKQLFEKRHNSIFLLVTFLPFITYMRNGGDVADLVEDTEKSKDLLYEKEYRRELEYQLPRMVALGFFEEA</sequence>
<dbReference type="InterPro" id="IPR004119">
    <property type="entry name" value="EcKL"/>
</dbReference>
<dbReference type="Gene3D" id="3.90.1200.10">
    <property type="match status" value="1"/>
</dbReference>
<evidence type="ECO:0000313" key="3">
    <source>
        <dbReference type="Proteomes" id="UP000494163"/>
    </source>
</evidence>
<dbReference type="PANTHER" id="PTHR11012">
    <property type="entry name" value="PROTEIN KINASE-LIKE DOMAIN-CONTAINING"/>
    <property type="match status" value="1"/>
</dbReference>
<dbReference type="Proteomes" id="UP000494163">
    <property type="component" value="Chromosome 3R"/>
</dbReference>
<dbReference type="EMBL" id="CP012526">
    <property type="protein sequence ID" value="ALC47126.1"/>
    <property type="molecule type" value="Genomic_DNA"/>
</dbReference>
<accession>A0A0M4EQ91</accession>
<organism evidence="2 3">
    <name type="scientific">Drosophila busckii</name>
    <name type="common">Fruit fly</name>
    <dbReference type="NCBI Taxonomy" id="30019"/>
    <lineage>
        <taxon>Eukaryota</taxon>
        <taxon>Metazoa</taxon>
        <taxon>Ecdysozoa</taxon>
        <taxon>Arthropoda</taxon>
        <taxon>Hexapoda</taxon>
        <taxon>Insecta</taxon>
        <taxon>Pterygota</taxon>
        <taxon>Neoptera</taxon>
        <taxon>Endopterygota</taxon>
        <taxon>Diptera</taxon>
        <taxon>Brachycera</taxon>
        <taxon>Muscomorpha</taxon>
        <taxon>Ephydroidea</taxon>
        <taxon>Drosophilidae</taxon>
        <taxon>Drosophila</taxon>
    </lineage>
</organism>
<gene>
    <name evidence="2" type="ORF">Dbus_chr3Rg1876</name>
</gene>
<dbReference type="AlphaFoldDB" id="A0A0M4EQ91"/>
<dbReference type="InterPro" id="IPR015897">
    <property type="entry name" value="CHK_kinase-like"/>
</dbReference>
<name>A0A0M4EQ91_DROBS</name>
<dbReference type="SUPFAM" id="SSF56112">
    <property type="entry name" value="Protein kinase-like (PK-like)"/>
    <property type="match status" value="1"/>
</dbReference>
<evidence type="ECO:0000313" key="2">
    <source>
        <dbReference type="EMBL" id="ALC47126.1"/>
    </source>
</evidence>
<dbReference type="SMART" id="SM00587">
    <property type="entry name" value="CHK"/>
    <property type="match status" value="1"/>
</dbReference>
<reference evidence="2 3" key="1">
    <citation type="submission" date="2015-08" db="EMBL/GenBank/DDBJ databases">
        <title>Ancestral chromatin configuration constrains chromatin evolution on differentiating sex chromosomes in Drosophila.</title>
        <authorList>
            <person name="Zhou Q."/>
            <person name="Bachtrog D."/>
        </authorList>
    </citation>
    <scope>NUCLEOTIDE SEQUENCE [LARGE SCALE GENOMIC DNA]</scope>
    <source>
        <tissue evidence="2">Whole larvae</tissue>
    </source>
</reference>
<dbReference type="InterPro" id="IPR011009">
    <property type="entry name" value="Kinase-like_dom_sf"/>
</dbReference>
<keyword evidence="3" id="KW-1185">Reference proteome</keyword>
<evidence type="ECO:0000259" key="1">
    <source>
        <dbReference type="SMART" id="SM00587"/>
    </source>
</evidence>
<dbReference type="OMA" id="CTPCIYH"/>
<dbReference type="Pfam" id="PF02958">
    <property type="entry name" value="EcKL"/>
    <property type="match status" value="1"/>
</dbReference>
<dbReference type="OrthoDB" id="8250698at2759"/>